<dbReference type="Pfam" id="PF12796">
    <property type="entry name" value="Ank_2"/>
    <property type="match status" value="1"/>
</dbReference>
<dbReference type="InterPro" id="IPR047148">
    <property type="entry name" value="PLPL9"/>
</dbReference>
<dbReference type="GO" id="GO:0052816">
    <property type="term" value="F:long-chain fatty acyl-CoA hydrolase activity"/>
    <property type="evidence" value="ECO:0007669"/>
    <property type="project" value="TreeGrafter"/>
</dbReference>
<dbReference type="PANTHER" id="PTHR24139">
    <property type="entry name" value="CALCIUM-INDEPENDENT PHOSPHOLIPASE A2"/>
    <property type="match status" value="1"/>
</dbReference>
<dbReference type="EnsemblMetazoa" id="XM_011404260.1">
    <property type="protein sequence ID" value="XP_011402562.1"/>
    <property type="gene ID" value="LOC105311983"/>
</dbReference>
<dbReference type="PROSITE" id="PS50088">
    <property type="entry name" value="ANK_REPEAT"/>
    <property type="match status" value="1"/>
</dbReference>
<dbReference type="GO" id="GO:0005739">
    <property type="term" value="C:mitochondrion"/>
    <property type="evidence" value="ECO:0007669"/>
    <property type="project" value="TreeGrafter"/>
</dbReference>
<comment type="catalytic activity">
    <reaction evidence="6">
        <text>a 1,2-diacyl-sn-glycero-3-phosphocholine + H2O = a 1-acyl-sn-glycero-3-phosphocholine + a fatty acid + H(+)</text>
        <dbReference type="Rhea" id="RHEA:15801"/>
        <dbReference type="ChEBI" id="CHEBI:15377"/>
        <dbReference type="ChEBI" id="CHEBI:15378"/>
        <dbReference type="ChEBI" id="CHEBI:28868"/>
        <dbReference type="ChEBI" id="CHEBI:57643"/>
        <dbReference type="ChEBI" id="CHEBI:58168"/>
        <dbReference type="EC" id="3.1.1.4"/>
    </reaction>
    <physiologicalReaction direction="left-to-right" evidence="6">
        <dbReference type="Rhea" id="RHEA:15802"/>
    </physiologicalReaction>
</comment>
<feature type="region of interest" description="Disordered" evidence="9">
    <location>
        <begin position="173"/>
        <end position="194"/>
    </location>
</feature>
<keyword evidence="12" id="KW-1185">Reference proteome</keyword>
<dbReference type="EnsemblMetazoa" id="Aqu2.1.37564_001">
    <property type="protein sequence ID" value="Aqu2.1.37564_001"/>
    <property type="gene ID" value="Aqu2.1.37564"/>
</dbReference>
<comment type="caution">
    <text evidence="8">Lacks conserved residue(s) required for the propagation of feature annotation.</text>
</comment>
<dbReference type="GO" id="GO:0047499">
    <property type="term" value="F:calcium-independent phospholipase A2 activity"/>
    <property type="evidence" value="ECO:0007669"/>
    <property type="project" value="InterPro"/>
</dbReference>
<feature type="short sequence motif" description="GXSXG" evidence="8">
    <location>
        <begin position="293"/>
        <end position="297"/>
    </location>
</feature>
<dbReference type="PANTHER" id="PTHR24139:SF34">
    <property type="entry name" value="85_88 KDA CALCIUM-INDEPENDENT PHOSPHOLIPASE A2"/>
    <property type="match status" value="1"/>
</dbReference>
<dbReference type="InterPro" id="IPR016035">
    <property type="entry name" value="Acyl_Trfase/lysoPLipase"/>
</dbReference>
<dbReference type="PROSITE" id="PS51635">
    <property type="entry name" value="PNPLA"/>
    <property type="match status" value="1"/>
</dbReference>
<evidence type="ECO:0000256" key="1">
    <source>
        <dbReference type="ARBA" id="ARBA00013278"/>
    </source>
</evidence>
<dbReference type="AlphaFoldDB" id="A0A1X7VCU1"/>
<dbReference type="PROSITE" id="PS50297">
    <property type="entry name" value="ANK_REP_REGION"/>
    <property type="match status" value="1"/>
</dbReference>
<gene>
    <name evidence="11" type="primary">105311983</name>
</gene>
<feature type="active site" description="Nucleophile" evidence="8">
    <location>
        <position position="295"/>
    </location>
</feature>
<dbReference type="InterPro" id="IPR036770">
    <property type="entry name" value="Ankyrin_rpt-contain_sf"/>
</dbReference>
<feature type="domain" description="PNPLA" evidence="10">
    <location>
        <begin position="251"/>
        <end position="431"/>
    </location>
</feature>
<name>A0A1X7VCU1_AMPQE</name>
<dbReference type="InterPro" id="IPR002110">
    <property type="entry name" value="Ankyrin_rpt"/>
</dbReference>
<dbReference type="OrthoDB" id="10021675at2759"/>
<feature type="short sequence motif" description="DGA/G" evidence="8">
    <location>
        <begin position="418"/>
        <end position="420"/>
    </location>
</feature>
<evidence type="ECO:0000256" key="3">
    <source>
        <dbReference type="ARBA" id="ARBA00022801"/>
    </source>
</evidence>
<evidence type="ECO:0000256" key="8">
    <source>
        <dbReference type="PROSITE-ProRule" id="PRU01161"/>
    </source>
</evidence>
<keyword evidence="8" id="KW-0442">Lipid degradation</keyword>
<organism evidence="11">
    <name type="scientific">Amphimedon queenslandica</name>
    <name type="common">Sponge</name>
    <dbReference type="NCBI Taxonomy" id="400682"/>
    <lineage>
        <taxon>Eukaryota</taxon>
        <taxon>Metazoa</taxon>
        <taxon>Porifera</taxon>
        <taxon>Demospongiae</taxon>
        <taxon>Heteroscleromorpha</taxon>
        <taxon>Haplosclerida</taxon>
        <taxon>Niphatidae</taxon>
        <taxon>Amphimedon</taxon>
    </lineage>
</organism>
<evidence type="ECO:0000313" key="12">
    <source>
        <dbReference type="Proteomes" id="UP000007879"/>
    </source>
</evidence>
<dbReference type="Pfam" id="PF01734">
    <property type="entry name" value="Patatin"/>
    <property type="match status" value="1"/>
</dbReference>
<keyword evidence="3 8" id="KW-0378">Hydrolase</keyword>
<evidence type="ECO:0000256" key="7">
    <source>
        <dbReference type="PROSITE-ProRule" id="PRU00023"/>
    </source>
</evidence>
<keyword evidence="5 8" id="KW-0443">Lipid metabolism</keyword>
<dbReference type="KEGG" id="aqu:105311983"/>
<sequence length="569" mass="64178">MARKKIEKKFVVDFKVDDYSTTQTLWDDFKCDLSVERERTQRRTSSCPRIPRRSLLRQGSIRFDYFEDDGYSPLMKAVNKDFVKTVFNLLLVNSDPNLQFEETGETALHMAVANINILLVKALLAFDADPDIKNNNGETPLDIAISMKADLGLTPDIKLALGTLFKFGPVEPKEHDHHHHRHHRHDHKHNHHVKHARVDINVLNKKEYADKLDTIIDILIESNKLRAKTEKYFSKHSTVPEPQKSNDTYVLSMDGGGMRVLVLTQILVNIEERMTDLASSSVRMYKYFDYIVGTSAGGQTACALAYLKADAYNVRAIMSRARYVVASAASERKGRIEETFQQTFSKFLTMGDIEPSRRVIVTASLAHVIPFELHLMTSYGEPRDGHAGPKERKVWEACHISGAAPYYSPLLFDLKLLDGGLVANNPTLDGMAEIIEQGKKEGKPVKFGMVLSLGTGFSPKEQTKEVELFGTSILSLLSPKNIRAMESLASHFASQSLLTDGKEVHRAKNFCDALDCQYFRVTPPLKEAIGMATTDEDTLIEMMYQTQMYLFDNPELIDNIAKSLLSKKL</sequence>
<proteinExistence type="predicted"/>
<dbReference type="EC" id="3.1.1.4" evidence="1"/>
<feature type="active site" description="Proton acceptor" evidence="8">
    <location>
        <position position="418"/>
    </location>
</feature>
<dbReference type="GO" id="GO:0016042">
    <property type="term" value="P:lipid catabolic process"/>
    <property type="evidence" value="ECO:0007669"/>
    <property type="project" value="UniProtKB-UniRule"/>
</dbReference>
<evidence type="ECO:0000256" key="2">
    <source>
        <dbReference type="ARBA" id="ARBA00022737"/>
    </source>
</evidence>
<dbReference type="SMART" id="SM00248">
    <property type="entry name" value="ANK"/>
    <property type="match status" value="2"/>
</dbReference>
<dbReference type="Gene3D" id="3.40.1090.10">
    <property type="entry name" value="Cytosolic phospholipase A2 catalytic domain"/>
    <property type="match status" value="1"/>
</dbReference>
<reference evidence="12" key="1">
    <citation type="journal article" date="2010" name="Nature">
        <title>The Amphimedon queenslandica genome and the evolution of animal complexity.</title>
        <authorList>
            <person name="Srivastava M."/>
            <person name="Simakov O."/>
            <person name="Chapman J."/>
            <person name="Fahey B."/>
            <person name="Gauthier M.E."/>
            <person name="Mitros T."/>
            <person name="Richards G.S."/>
            <person name="Conaco C."/>
            <person name="Dacre M."/>
            <person name="Hellsten U."/>
            <person name="Larroux C."/>
            <person name="Putnam N.H."/>
            <person name="Stanke M."/>
            <person name="Adamska M."/>
            <person name="Darling A."/>
            <person name="Degnan S.M."/>
            <person name="Oakley T.H."/>
            <person name="Plachetzki D.C."/>
            <person name="Zhai Y."/>
            <person name="Adamski M."/>
            <person name="Calcino A."/>
            <person name="Cummins S.F."/>
            <person name="Goodstein D.M."/>
            <person name="Harris C."/>
            <person name="Jackson D.J."/>
            <person name="Leys S.P."/>
            <person name="Shu S."/>
            <person name="Woodcroft B.J."/>
            <person name="Vervoort M."/>
            <person name="Kosik K.S."/>
            <person name="Manning G."/>
            <person name="Degnan B.M."/>
            <person name="Rokhsar D.S."/>
        </authorList>
    </citation>
    <scope>NUCLEOTIDE SEQUENCE [LARGE SCALE GENOMIC DNA]</scope>
</reference>
<keyword evidence="2" id="KW-0677">Repeat</keyword>
<feature type="repeat" description="ANK" evidence="7">
    <location>
        <begin position="103"/>
        <end position="135"/>
    </location>
</feature>
<evidence type="ECO:0000256" key="4">
    <source>
        <dbReference type="ARBA" id="ARBA00023043"/>
    </source>
</evidence>
<dbReference type="GO" id="GO:2000304">
    <property type="term" value="P:positive regulation of ceramide biosynthetic process"/>
    <property type="evidence" value="ECO:0007669"/>
    <property type="project" value="TreeGrafter"/>
</dbReference>
<dbReference type="SUPFAM" id="SSF52151">
    <property type="entry name" value="FabD/lysophospholipase-like"/>
    <property type="match status" value="1"/>
</dbReference>
<accession>A0A1X7VCU1</accession>
<evidence type="ECO:0000256" key="5">
    <source>
        <dbReference type="ARBA" id="ARBA00023098"/>
    </source>
</evidence>
<dbReference type="SUPFAM" id="SSF48403">
    <property type="entry name" value="Ankyrin repeat"/>
    <property type="match status" value="1"/>
</dbReference>
<dbReference type="Gene3D" id="1.25.40.20">
    <property type="entry name" value="Ankyrin repeat-containing domain"/>
    <property type="match status" value="1"/>
</dbReference>
<feature type="compositionally biased region" description="Basic residues" evidence="9">
    <location>
        <begin position="176"/>
        <end position="194"/>
    </location>
</feature>
<evidence type="ECO:0000256" key="9">
    <source>
        <dbReference type="SAM" id="MobiDB-lite"/>
    </source>
</evidence>
<protein>
    <recommendedName>
        <fullName evidence="1">phospholipase A2</fullName>
        <ecNumber evidence="1">3.1.1.4</ecNumber>
    </recommendedName>
</protein>
<dbReference type="Proteomes" id="UP000007879">
    <property type="component" value="Unassembled WGS sequence"/>
</dbReference>
<evidence type="ECO:0000256" key="6">
    <source>
        <dbReference type="ARBA" id="ARBA00023422"/>
    </source>
</evidence>
<dbReference type="eggNOG" id="KOG0513">
    <property type="taxonomic scope" value="Eukaryota"/>
</dbReference>
<evidence type="ECO:0000259" key="10">
    <source>
        <dbReference type="PROSITE" id="PS51635"/>
    </source>
</evidence>
<keyword evidence="4 7" id="KW-0040">ANK repeat</keyword>
<dbReference type="InterPro" id="IPR002641">
    <property type="entry name" value="PNPLA_dom"/>
</dbReference>
<evidence type="ECO:0000313" key="11">
    <source>
        <dbReference type="EnsemblMetazoa" id="Aqu2.1.37564_001"/>
    </source>
</evidence>
<dbReference type="InParanoid" id="A0A1X7VCU1"/>
<reference evidence="11" key="2">
    <citation type="submission" date="2017-05" db="UniProtKB">
        <authorList>
            <consortium name="EnsemblMetazoa"/>
        </authorList>
    </citation>
    <scope>IDENTIFICATION</scope>
</reference>